<dbReference type="EMBL" id="WNZX01000034">
    <property type="protein sequence ID" value="MUG73846.1"/>
    <property type="molecule type" value="Genomic_DNA"/>
</dbReference>
<keyword evidence="2" id="KW-1185">Reference proteome</keyword>
<protein>
    <submittedName>
        <fullName evidence="1">Uncharacterized protein</fullName>
    </submittedName>
</protein>
<accession>A0A7X2ZGP0</accession>
<gene>
    <name evidence="1" type="ORF">GNP93_24890</name>
</gene>
<dbReference type="RefSeq" id="WP_155615742.1">
    <property type="nucleotide sequence ID" value="NZ_WNZX01000034.1"/>
</dbReference>
<proteinExistence type="predicted"/>
<reference evidence="1 2" key="1">
    <citation type="submission" date="2019-11" db="EMBL/GenBank/DDBJ databases">
        <title>Draft genome sequences of five Paenibacillus species of dairy origin.</title>
        <authorList>
            <person name="Olajide A.M."/>
            <person name="Chen S."/>
            <person name="Lapointe G."/>
        </authorList>
    </citation>
    <scope>NUCLEOTIDE SEQUENCE [LARGE SCALE GENOMIC DNA]</scope>
    <source>
        <strain evidence="1 2">2CS3</strain>
    </source>
</reference>
<sequence>MTTEERLQRIEEFKKAWNAENAEPEQLNGLAQSIIERITYTREESNIDIDVKFI</sequence>
<evidence type="ECO:0000313" key="1">
    <source>
        <dbReference type="EMBL" id="MUG73846.1"/>
    </source>
</evidence>
<organism evidence="1 2">
    <name type="scientific">Paenibacillus validus</name>
    <dbReference type="NCBI Taxonomy" id="44253"/>
    <lineage>
        <taxon>Bacteria</taxon>
        <taxon>Bacillati</taxon>
        <taxon>Bacillota</taxon>
        <taxon>Bacilli</taxon>
        <taxon>Bacillales</taxon>
        <taxon>Paenibacillaceae</taxon>
        <taxon>Paenibacillus</taxon>
    </lineage>
</organism>
<dbReference type="AlphaFoldDB" id="A0A7X2ZGP0"/>
<evidence type="ECO:0000313" key="2">
    <source>
        <dbReference type="Proteomes" id="UP000450917"/>
    </source>
</evidence>
<comment type="caution">
    <text evidence="1">The sequence shown here is derived from an EMBL/GenBank/DDBJ whole genome shotgun (WGS) entry which is preliminary data.</text>
</comment>
<dbReference type="Proteomes" id="UP000450917">
    <property type="component" value="Unassembled WGS sequence"/>
</dbReference>
<name>A0A7X2ZGP0_9BACL</name>